<evidence type="ECO:0000313" key="1">
    <source>
        <dbReference type="EMBL" id="SBO90561.1"/>
    </source>
</evidence>
<name>A0A1M4DVI9_9ACTN</name>
<accession>A0A1M4DVI9</accession>
<gene>
    <name evidence="1" type="ORF">BN4615_P75</name>
</gene>
<sequence>MLWVYESPVRRLAKAFVQGTVTEVTPVNFRTSHTGQSVSRAVTLLWNHMVATSLLTDEKSRELVQANGNVLLP</sequence>
<proteinExistence type="predicted"/>
<reference evidence="1" key="1">
    <citation type="submission" date="2016-04" db="EMBL/GenBank/DDBJ databases">
        <authorList>
            <person name="Evans L.H."/>
            <person name="Alamgir A."/>
            <person name="Owens N."/>
            <person name="Weber N.D."/>
            <person name="Virtaneva K."/>
            <person name="Barbian K."/>
            <person name="Babar A."/>
            <person name="Rosenke K."/>
        </authorList>
    </citation>
    <scope>NUCLEOTIDE SEQUENCE</scope>
    <source>
        <strain evidence="1">Nono1</strain>
    </source>
</reference>
<dbReference type="EMBL" id="LT559118">
    <property type="protein sequence ID" value="SBO90561.1"/>
    <property type="molecule type" value="Genomic_DNA"/>
</dbReference>
<dbReference type="AlphaFoldDB" id="A0A1M4DVI9"/>
<protein>
    <submittedName>
        <fullName evidence="1">Uncharacterized protein</fullName>
    </submittedName>
</protein>
<organism evidence="1">
    <name type="scientific">Nonomuraea gerenzanensis</name>
    <dbReference type="NCBI Taxonomy" id="93944"/>
    <lineage>
        <taxon>Bacteria</taxon>
        <taxon>Bacillati</taxon>
        <taxon>Actinomycetota</taxon>
        <taxon>Actinomycetes</taxon>
        <taxon>Streptosporangiales</taxon>
        <taxon>Streptosporangiaceae</taxon>
        <taxon>Nonomuraea</taxon>
    </lineage>
</organism>